<proteinExistence type="predicted"/>
<comment type="caution">
    <text evidence="1">The sequence shown here is derived from an EMBL/GenBank/DDBJ whole genome shotgun (WGS) entry which is preliminary data.</text>
</comment>
<protein>
    <recommendedName>
        <fullName evidence="3">Reverse transcriptase zinc-binding domain-containing protein</fullName>
    </recommendedName>
</protein>
<evidence type="ECO:0008006" key="3">
    <source>
        <dbReference type="Google" id="ProtNLM"/>
    </source>
</evidence>
<gene>
    <name evidence="1" type="ORF">Ahy_B08g093313</name>
</gene>
<dbReference type="AlphaFoldDB" id="A0A444Y5P9"/>
<dbReference type="Proteomes" id="UP000289738">
    <property type="component" value="Chromosome B08"/>
</dbReference>
<name>A0A444Y5P9_ARAHY</name>
<accession>A0A444Y5P9</accession>
<evidence type="ECO:0000313" key="1">
    <source>
        <dbReference type="EMBL" id="RYQ97281.1"/>
    </source>
</evidence>
<keyword evidence="2" id="KW-1185">Reference proteome</keyword>
<reference evidence="1 2" key="1">
    <citation type="submission" date="2019-01" db="EMBL/GenBank/DDBJ databases">
        <title>Sequencing of cultivated peanut Arachis hypogaea provides insights into genome evolution and oil improvement.</title>
        <authorList>
            <person name="Chen X."/>
        </authorList>
    </citation>
    <scope>NUCLEOTIDE SEQUENCE [LARGE SCALE GENOMIC DNA]</scope>
    <source>
        <strain evidence="2">cv. Fuhuasheng</strain>
        <tissue evidence="1">Leaves</tissue>
    </source>
</reference>
<sequence length="130" mass="15065">MVLTSFSGSGINESNIMFYRVYDSLRFSNTSPLCPRCKLENETITHYLHRCGPAVAVWNSLFTDRTVARNGSPDFASWWLWVTTSSQGEVNKLARIMAVCWELWKTRNREVFEGKKSTVKEIDEAVSWYR</sequence>
<evidence type="ECO:0000313" key="2">
    <source>
        <dbReference type="Proteomes" id="UP000289738"/>
    </source>
</evidence>
<organism evidence="1 2">
    <name type="scientific">Arachis hypogaea</name>
    <name type="common">Peanut</name>
    <dbReference type="NCBI Taxonomy" id="3818"/>
    <lineage>
        <taxon>Eukaryota</taxon>
        <taxon>Viridiplantae</taxon>
        <taxon>Streptophyta</taxon>
        <taxon>Embryophyta</taxon>
        <taxon>Tracheophyta</taxon>
        <taxon>Spermatophyta</taxon>
        <taxon>Magnoliopsida</taxon>
        <taxon>eudicotyledons</taxon>
        <taxon>Gunneridae</taxon>
        <taxon>Pentapetalae</taxon>
        <taxon>rosids</taxon>
        <taxon>fabids</taxon>
        <taxon>Fabales</taxon>
        <taxon>Fabaceae</taxon>
        <taxon>Papilionoideae</taxon>
        <taxon>50 kb inversion clade</taxon>
        <taxon>dalbergioids sensu lato</taxon>
        <taxon>Dalbergieae</taxon>
        <taxon>Pterocarpus clade</taxon>
        <taxon>Arachis</taxon>
    </lineage>
</organism>
<dbReference type="EMBL" id="SDMP01000018">
    <property type="protein sequence ID" value="RYQ97281.1"/>
    <property type="molecule type" value="Genomic_DNA"/>
</dbReference>